<evidence type="ECO:0000313" key="3">
    <source>
        <dbReference type="EMBL" id="SPQ20588.1"/>
    </source>
</evidence>
<name>A0A3S4C3R6_9PEZI</name>
<feature type="region of interest" description="Disordered" evidence="1">
    <location>
        <begin position="602"/>
        <end position="653"/>
    </location>
</feature>
<feature type="compositionally biased region" description="Low complexity" evidence="1">
    <location>
        <begin position="605"/>
        <end position="628"/>
    </location>
</feature>
<sequence>MPRQYVICGRPVPRLGTRHVSLLLVSLAVFAVFSLLFTLPGTAVPARQRLQAAAGNRLAIPKSFKSPWMNRLNPFRPPSHAPARQKNDTDGESVWYADWSWLLMPFSSSVTLDENRALLPVLPERTPVYCYYDETANRDPAVKDAASDLLLVWRRAWWAQGFRPVILGPAEAMNNPLYEEVQKLRGLKDSFELDLMRWLAWDTMGDGLLANHLLFPMGPHDDPLLTFLRRGEFPKLTRFNRLQSGLFVGPKNEVSAVIKAAIASPRIDQAEEVLDAAEFDNKESPFAVDDAPKALAYYSLRDLAAFYIKVSKTMLSSPASGLRSLTQLVTSHLHLTWQNTFPDGIAVVKPLPHHTTHLITPAYELALRLAHCPESPIPGSCPPNRLQCRPCDDTKPMKITTPSSYANKSTLYTIGTVPHPYTSSMLNSLKSELSIPWIRRESQRDAWITSLTSSLFSESVSTTPRLRRFKEAVAATPDTAPGGGAARSLWLTAEQALPEDLDYHFGFALPDAATYADQQQQPQQPQQQKQKQQDKEAQEQEEQTGSGSSTPSRAGHKNNIIKPTLPLHSPQDGPVPTEDELALEPELFALAQTVVLAGSKAKPASIPSSHFYSSSSSSSGSKKSPSSSRLTAHKNQKPEEKNKNKKKTTKEDLALRDAVEAWNLADTEAWRFARAYLARKTVERRAWEEEEARYAGGLGSESRARKHSGGGGRRGGAQRVWDRWLDRD</sequence>
<evidence type="ECO:0000313" key="4">
    <source>
        <dbReference type="Proteomes" id="UP000289323"/>
    </source>
</evidence>
<dbReference type="PANTHER" id="PTHR42055:SF1">
    <property type="entry name" value="YALI0E03476P"/>
    <property type="match status" value="1"/>
</dbReference>
<keyword evidence="2" id="KW-0472">Membrane</keyword>
<dbReference type="AlphaFoldDB" id="A0A3S4C3R6"/>
<gene>
    <name evidence="3" type="ORF">TT172_LOCUS3007</name>
</gene>
<organism evidence="3 4">
    <name type="scientific">Thermothielavioides terrestris</name>
    <dbReference type="NCBI Taxonomy" id="2587410"/>
    <lineage>
        <taxon>Eukaryota</taxon>
        <taxon>Fungi</taxon>
        <taxon>Dikarya</taxon>
        <taxon>Ascomycota</taxon>
        <taxon>Pezizomycotina</taxon>
        <taxon>Sordariomycetes</taxon>
        <taxon>Sordariomycetidae</taxon>
        <taxon>Sordariales</taxon>
        <taxon>Chaetomiaceae</taxon>
        <taxon>Thermothielavioides</taxon>
    </lineage>
</organism>
<reference evidence="3 4" key="1">
    <citation type="submission" date="2018-04" db="EMBL/GenBank/DDBJ databases">
        <authorList>
            <person name="Huttner S."/>
            <person name="Dainat J."/>
        </authorList>
    </citation>
    <scope>NUCLEOTIDE SEQUENCE [LARGE SCALE GENOMIC DNA]</scope>
</reference>
<keyword evidence="2" id="KW-0812">Transmembrane</keyword>
<keyword evidence="2" id="KW-1133">Transmembrane helix</keyword>
<protein>
    <submittedName>
        <fullName evidence="3">917bf1e5-fd86-4678-9f4c-77bd3c3e13d2</fullName>
    </submittedName>
</protein>
<feature type="compositionally biased region" description="Low complexity" evidence="1">
    <location>
        <begin position="516"/>
        <end position="530"/>
    </location>
</feature>
<feature type="transmembrane region" description="Helical" evidence="2">
    <location>
        <begin position="20"/>
        <end position="39"/>
    </location>
</feature>
<dbReference type="EMBL" id="OUUZ01000005">
    <property type="protein sequence ID" value="SPQ20588.1"/>
    <property type="molecule type" value="Genomic_DNA"/>
</dbReference>
<dbReference type="PANTHER" id="PTHR42055">
    <property type="entry name" value="YALI0E03476P"/>
    <property type="match status" value="1"/>
</dbReference>
<accession>A0A3S4C3R6</accession>
<proteinExistence type="predicted"/>
<evidence type="ECO:0000256" key="1">
    <source>
        <dbReference type="SAM" id="MobiDB-lite"/>
    </source>
</evidence>
<feature type="region of interest" description="Disordered" evidence="1">
    <location>
        <begin position="691"/>
        <end position="728"/>
    </location>
</feature>
<feature type="region of interest" description="Disordered" evidence="1">
    <location>
        <begin position="515"/>
        <end position="578"/>
    </location>
</feature>
<dbReference type="Proteomes" id="UP000289323">
    <property type="component" value="Unassembled WGS sequence"/>
</dbReference>
<evidence type="ECO:0000256" key="2">
    <source>
        <dbReference type="SAM" id="Phobius"/>
    </source>
</evidence>